<comment type="caution">
    <text evidence="3">The sequence shown here is derived from an EMBL/GenBank/DDBJ whole genome shotgun (WGS) entry which is preliminary data.</text>
</comment>
<dbReference type="Gene3D" id="3.90.220.20">
    <property type="entry name" value="DNA methylase specificity domains"/>
    <property type="match status" value="1"/>
</dbReference>
<keyword evidence="3" id="KW-0378">Hydrolase</keyword>
<keyword evidence="2" id="KW-0238">DNA-binding</keyword>
<evidence type="ECO:0000313" key="3">
    <source>
        <dbReference type="EMBL" id="RGN90308.1"/>
    </source>
</evidence>
<dbReference type="GO" id="GO:0004519">
    <property type="term" value="F:endonuclease activity"/>
    <property type="evidence" value="ECO:0007669"/>
    <property type="project" value="UniProtKB-KW"/>
</dbReference>
<keyword evidence="1" id="KW-0680">Restriction system</keyword>
<dbReference type="PANTHER" id="PTHR43140:SF1">
    <property type="entry name" value="TYPE I RESTRICTION ENZYME ECOKI SPECIFICITY SUBUNIT"/>
    <property type="match status" value="1"/>
</dbReference>
<dbReference type="PANTHER" id="PTHR43140">
    <property type="entry name" value="TYPE-1 RESTRICTION ENZYME ECOKI SPECIFICITY PROTEIN"/>
    <property type="match status" value="1"/>
</dbReference>
<proteinExistence type="predicted"/>
<dbReference type="InterPro" id="IPR051212">
    <property type="entry name" value="Type-I_RE_S_subunit"/>
</dbReference>
<reference evidence="3 4" key="1">
    <citation type="submission" date="2018-08" db="EMBL/GenBank/DDBJ databases">
        <title>A genome reference for cultivated species of the human gut microbiota.</title>
        <authorList>
            <person name="Zou Y."/>
            <person name="Xue W."/>
            <person name="Luo G."/>
        </authorList>
    </citation>
    <scope>NUCLEOTIDE SEQUENCE [LARGE SCALE GENOMIC DNA]</scope>
    <source>
        <strain evidence="3 4">OM03-4</strain>
    </source>
</reference>
<dbReference type="AlphaFoldDB" id="A0A3E5EN85"/>
<evidence type="ECO:0000256" key="1">
    <source>
        <dbReference type="ARBA" id="ARBA00022747"/>
    </source>
</evidence>
<evidence type="ECO:0000313" key="4">
    <source>
        <dbReference type="Proteomes" id="UP000260759"/>
    </source>
</evidence>
<dbReference type="Proteomes" id="UP000260759">
    <property type="component" value="Unassembled WGS sequence"/>
</dbReference>
<keyword evidence="3" id="KW-0255">Endonuclease</keyword>
<dbReference type="EMBL" id="QSVA01000022">
    <property type="protein sequence ID" value="RGN90308.1"/>
    <property type="molecule type" value="Genomic_DNA"/>
</dbReference>
<accession>A0A3E5EN85</accession>
<dbReference type="Gene3D" id="1.10.287.1120">
    <property type="entry name" value="Bipartite methylase S protein"/>
    <property type="match status" value="1"/>
</dbReference>
<keyword evidence="3" id="KW-0540">Nuclease</keyword>
<dbReference type="InterPro" id="IPR044946">
    <property type="entry name" value="Restrct_endonuc_typeI_TRD_sf"/>
</dbReference>
<sequence length="239" mass="27665">MFPQERERELLDSLKQSEIANVVTRGLNPNVKMKDSGIPWIGEIPEHWEPCRNKDIFEESKKIVGENSSDYVLLSLTKQGVIVRDLSENKGKFPKEFNTYKVVEPGDMIFCMFDVDETPRTVGLSQNHGMITGAYDVFKIKRVLPKFALYYYLSIDNRKALRPLYKGLRKVVPLPTFMSSKIFLPPLSEQQAIVAYIDEKLQKIDQYMCDLQREIDYLKEFKQRLISDAVTGQLCVTKQ</sequence>
<dbReference type="RefSeq" id="WP_117601423.1">
    <property type="nucleotide sequence ID" value="NZ_QSVA01000022.1"/>
</dbReference>
<name>A0A3E5EN85_BACUN</name>
<organism evidence="3 4">
    <name type="scientific">Bacteroides uniformis</name>
    <dbReference type="NCBI Taxonomy" id="820"/>
    <lineage>
        <taxon>Bacteria</taxon>
        <taxon>Pseudomonadati</taxon>
        <taxon>Bacteroidota</taxon>
        <taxon>Bacteroidia</taxon>
        <taxon>Bacteroidales</taxon>
        <taxon>Bacteroidaceae</taxon>
        <taxon>Bacteroides</taxon>
    </lineage>
</organism>
<gene>
    <name evidence="3" type="ORF">DXB37_18495</name>
</gene>
<dbReference type="GO" id="GO:0009307">
    <property type="term" value="P:DNA restriction-modification system"/>
    <property type="evidence" value="ECO:0007669"/>
    <property type="project" value="UniProtKB-KW"/>
</dbReference>
<dbReference type="SUPFAM" id="SSF116734">
    <property type="entry name" value="DNA methylase specificity domain"/>
    <property type="match status" value="1"/>
</dbReference>
<protein>
    <submittedName>
        <fullName evidence="3">Restriction endonuclease subunit S</fullName>
    </submittedName>
</protein>
<evidence type="ECO:0000256" key="2">
    <source>
        <dbReference type="ARBA" id="ARBA00023125"/>
    </source>
</evidence>
<dbReference type="GO" id="GO:0003677">
    <property type="term" value="F:DNA binding"/>
    <property type="evidence" value="ECO:0007669"/>
    <property type="project" value="UniProtKB-KW"/>
</dbReference>